<evidence type="ECO:0000313" key="2">
    <source>
        <dbReference type="Proteomes" id="UP001162480"/>
    </source>
</evidence>
<proteinExistence type="predicted"/>
<dbReference type="AlphaFoldDB" id="A0AA36BED2"/>
<evidence type="ECO:0000313" key="1">
    <source>
        <dbReference type="EMBL" id="CAI9732056.1"/>
    </source>
</evidence>
<dbReference type="Proteomes" id="UP001162480">
    <property type="component" value="Chromosome 13"/>
</dbReference>
<organism evidence="1 2">
    <name type="scientific">Octopus vulgaris</name>
    <name type="common">Common octopus</name>
    <dbReference type="NCBI Taxonomy" id="6645"/>
    <lineage>
        <taxon>Eukaryota</taxon>
        <taxon>Metazoa</taxon>
        <taxon>Spiralia</taxon>
        <taxon>Lophotrochozoa</taxon>
        <taxon>Mollusca</taxon>
        <taxon>Cephalopoda</taxon>
        <taxon>Coleoidea</taxon>
        <taxon>Octopodiformes</taxon>
        <taxon>Octopoda</taxon>
        <taxon>Incirrata</taxon>
        <taxon>Octopodidae</taxon>
        <taxon>Octopus</taxon>
    </lineage>
</organism>
<gene>
    <name evidence="1" type="ORF">OCTVUL_1B024649</name>
</gene>
<dbReference type="EMBL" id="OX597826">
    <property type="protein sequence ID" value="CAI9732056.1"/>
    <property type="molecule type" value="Genomic_DNA"/>
</dbReference>
<accession>A0AA36BED2</accession>
<keyword evidence="2" id="KW-1185">Reference proteome</keyword>
<name>A0AA36BED2_OCTVU</name>
<sequence length="114" mass="13216">MQRVSWRLINSITGCKGKSKDERIKKWYTHFYNLLGKDPKVDSETENEELAKILDSLQIEDEGFTKQKIERASSNLKEGKQTGPDNIPPEILKRCDLDDIILDKLQNDKVKPEQ</sequence>
<reference evidence="1" key="1">
    <citation type="submission" date="2023-08" db="EMBL/GenBank/DDBJ databases">
        <authorList>
            <person name="Alioto T."/>
            <person name="Alioto T."/>
            <person name="Gomez Garrido J."/>
        </authorList>
    </citation>
    <scope>NUCLEOTIDE SEQUENCE</scope>
</reference>
<protein>
    <submittedName>
        <fullName evidence="1">Uncharacterized protein</fullName>
    </submittedName>
</protein>